<proteinExistence type="predicted"/>
<feature type="region of interest" description="Disordered" evidence="1">
    <location>
        <begin position="51"/>
        <end position="96"/>
    </location>
</feature>
<sequence length="96" mass="10789">MTHTLMHKLNKVVDLIHRVMYNYYNMPSVQESGVHAHNVWNMYSALTSPHASPVLEHTSAQEAGEGQAREREGEVESGQEHKAGDFFEMRAGGCFS</sequence>
<evidence type="ECO:0000256" key="1">
    <source>
        <dbReference type="SAM" id="MobiDB-lite"/>
    </source>
</evidence>
<comment type="caution">
    <text evidence="2">The sequence shown here is derived from an EMBL/GenBank/DDBJ whole genome shotgun (WGS) entry which is preliminary data.</text>
</comment>
<accession>A0A8J3IBC5</accession>
<reference evidence="2" key="1">
    <citation type="submission" date="2020-10" db="EMBL/GenBank/DDBJ databases">
        <title>Taxonomic study of unclassified bacteria belonging to the class Ktedonobacteria.</title>
        <authorList>
            <person name="Yabe S."/>
            <person name="Wang C.M."/>
            <person name="Zheng Y."/>
            <person name="Sakai Y."/>
            <person name="Cavaletti L."/>
            <person name="Monciardini P."/>
            <person name="Donadio S."/>
        </authorList>
    </citation>
    <scope>NUCLEOTIDE SEQUENCE</scope>
    <source>
        <strain evidence="2">SOSP1-1</strain>
    </source>
</reference>
<evidence type="ECO:0000313" key="3">
    <source>
        <dbReference type="Proteomes" id="UP000612362"/>
    </source>
</evidence>
<dbReference type="Proteomes" id="UP000612362">
    <property type="component" value="Unassembled WGS sequence"/>
</dbReference>
<feature type="compositionally biased region" description="Basic and acidic residues" evidence="1">
    <location>
        <begin position="67"/>
        <end position="88"/>
    </location>
</feature>
<keyword evidence="3" id="KW-1185">Reference proteome</keyword>
<gene>
    <name evidence="2" type="ORF">KSX_89610</name>
</gene>
<dbReference type="AlphaFoldDB" id="A0A8J3IBC5"/>
<dbReference type="EMBL" id="BNJF01000009">
    <property type="protein sequence ID" value="GHO50798.1"/>
    <property type="molecule type" value="Genomic_DNA"/>
</dbReference>
<protein>
    <submittedName>
        <fullName evidence="2">Uncharacterized protein</fullName>
    </submittedName>
</protein>
<evidence type="ECO:0000313" key="2">
    <source>
        <dbReference type="EMBL" id="GHO50798.1"/>
    </source>
</evidence>
<name>A0A8J3IBC5_9CHLR</name>
<organism evidence="2 3">
    <name type="scientific">Ktedonospora formicarum</name>
    <dbReference type="NCBI Taxonomy" id="2778364"/>
    <lineage>
        <taxon>Bacteria</taxon>
        <taxon>Bacillati</taxon>
        <taxon>Chloroflexota</taxon>
        <taxon>Ktedonobacteria</taxon>
        <taxon>Ktedonobacterales</taxon>
        <taxon>Ktedonobacteraceae</taxon>
        <taxon>Ktedonospora</taxon>
    </lineage>
</organism>